<reference evidence="14 15" key="1">
    <citation type="submission" date="2016-11" db="EMBL/GenBank/DDBJ databases">
        <authorList>
            <person name="Jaros S."/>
            <person name="Januszkiewicz K."/>
            <person name="Wedrychowicz H."/>
        </authorList>
    </citation>
    <scope>NUCLEOTIDE SEQUENCE [LARGE SCALE GENOMIC DNA]</scope>
    <source>
        <strain evidence="14 15">DSM 19557</strain>
    </source>
</reference>
<keyword evidence="5" id="KW-0949">S-adenosyl-L-methionine</keyword>
<dbReference type="AlphaFoldDB" id="A0A1M6R603"/>
<evidence type="ECO:0000256" key="7">
    <source>
        <dbReference type="ARBA" id="ARBA00022898"/>
    </source>
</evidence>
<dbReference type="InterPro" id="IPR013785">
    <property type="entry name" value="Aldolase_TIM"/>
</dbReference>
<dbReference type="NCBIfam" id="TIGR00238">
    <property type="entry name" value="KamA family radical SAM protein"/>
    <property type="match status" value="1"/>
</dbReference>
<evidence type="ECO:0000259" key="13">
    <source>
        <dbReference type="PROSITE" id="PS51918"/>
    </source>
</evidence>
<organism evidence="14 15">
    <name type="scientific">Thermocrinis minervae</name>
    <dbReference type="NCBI Taxonomy" id="381751"/>
    <lineage>
        <taxon>Bacteria</taxon>
        <taxon>Pseudomonadati</taxon>
        <taxon>Aquificota</taxon>
        <taxon>Aquificia</taxon>
        <taxon>Aquificales</taxon>
        <taxon>Aquificaceae</taxon>
        <taxon>Thermocrinis</taxon>
    </lineage>
</organism>
<dbReference type="PANTHER" id="PTHR30538">
    <property type="entry name" value="LYSINE 2,3-AMINOMUTASE-RELATED"/>
    <property type="match status" value="1"/>
</dbReference>
<sequence length="365" mass="42996">MRNFFKDVPEHLWRDYKWQVQNRIKTKEELKRYIKLLPEEEEGIDRTKGIYPMAITPHYLSLIDPEDPQDPIRLQAIPRAVEMDKELQEKGQENPFNEESLIPGLTHRYPDRVLLNLTTFCAVYCRHCMRKRIFLEGERARTKQEIDLMLNYIRENPQIREVILSGGEPLSLSNEKLNYILSELRKIDHVELIRIHTRLLVLAPQRFFEEELLDILERHSPIWIMTHFNHPREISPESEEAVEKLLRRGVPVNNQAVLLKGINDDPEVMLKLSRELLRIKVRPVYLFHADPIKGAMHFRTSIEAGLRIIEYMRGRISGMGIPTYAVDLPGGKGKVPILPEYLVEKRQDNVYIFRSPFGSFVEYRL</sequence>
<evidence type="ECO:0000256" key="1">
    <source>
        <dbReference type="ARBA" id="ARBA00001933"/>
    </source>
</evidence>
<evidence type="ECO:0000256" key="10">
    <source>
        <dbReference type="ARBA" id="ARBA00023235"/>
    </source>
</evidence>
<keyword evidence="15" id="KW-1185">Reference proteome</keyword>
<dbReference type="Proteomes" id="UP000189810">
    <property type="component" value="Chromosome I"/>
</dbReference>
<evidence type="ECO:0000313" key="14">
    <source>
        <dbReference type="EMBL" id="SHK27778.1"/>
    </source>
</evidence>
<dbReference type="STRING" id="381751.SAMN05444391_0522"/>
<dbReference type="Pfam" id="PF12544">
    <property type="entry name" value="LAM_C"/>
    <property type="match status" value="1"/>
</dbReference>
<accession>A0A1M6R603</accession>
<feature type="binding site" evidence="11">
    <location>
        <position position="121"/>
    </location>
    <ligand>
        <name>[4Fe-4S] cluster</name>
        <dbReference type="ChEBI" id="CHEBI:49883"/>
        <note>4Fe-4S-S-AdoMet</note>
    </ligand>
</feature>
<dbReference type="GO" id="GO:0046872">
    <property type="term" value="F:metal ion binding"/>
    <property type="evidence" value="ECO:0007669"/>
    <property type="project" value="UniProtKB-KW"/>
</dbReference>
<feature type="binding site" evidence="11">
    <location>
        <position position="128"/>
    </location>
    <ligand>
        <name>[4Fe-4S] cluster</name>
        <dbReference type="ChEBI" id="CHEBI:49883"/>
        <note>4Fe-4S-S-AdoMet</note>
    </ligand>
</feature>
<keyword evidence="9 11" id="KW-0411">Iron-sulfur</keyword>
<evidence type="ECO:0000256" key="11">
    <source>
        <dbReference type="PIRSR" id="PIRSR004911-1"/>
    </source>
</evidence>
<dbReference type="PROSITE" id="PS51918">
    <property type="entry name" value="RADICAL_SAM"/>
    <property type="match status" value="1"/>
</dbReference>
<dbReference type="InterPro" id="IPR025895">
    <property type="entry name" value="LAM_C_dom"/>
</dbReference>
<evidence type="ECO:0000256" key="5">
    <source>
        <dbReference type="ARBA" id="ARBA00022691"/>
    </source>
</evidence>
<dbReference type="Gene3D" id="3.20.20.70">
    <property type="entry name" value="Aldolase class I"/>
    <property type="match status" value="1"/>
</dbReference>
<comment type="similarity">
    <text evidence="3">Belongs to the radical SAM superfamily. KamA family.</text>
</comment>
<protein>
    <submittedName>
        <fullName evidence="14">Lysine 2,3-aminomutase</fullName>
    </submittedName>
</protein>
<comment type="cofactor">
    <cofactor evidence="1 12">
        <name>pyridoxal 5'-phosphate</name>
        <dbReference type="ChEBI" id="CHEBI:597326"/>
    </cofactor>
</comment>
<keyword evidence="10" id="KW-0413">Isomerase</keyword>
<dbReference type="GO" id="GO:0016853">
    <property type="term" value="F:isomerase activity"/>
    <property type="evidence" value="ECO:0007669"/>
    <property type="project" value="UniProtKB-KW"/>
</dbReference>
<dbReference type="CDD" id="cd01335">
    <property type="entry name" value="Radical_SAM"/>
    <property type="match status" value="1"/>
</dbReference>
<name>A0A1M6R603_9AQUI</name>
<dbReference type="OrthoDB" id="9768064at2"/>
<feature type="modified residue" description="N6-(pyridoxal phosphate)lysine" evidence="12">
    <location>
        <position position="334"/>
    </location>
</feature>
<dbReference type="Gene3D" id="6.10.140.1170">
    <property type="match status" value="1"/>
</dbReference>
<dbReference type="PIRSF" id="PIRSF004911">
    <property type="entry name" value="DUF160"/>
    <property type="match status" value="1"/>
</dbReference>
<keyword evidence="4 11" id="KW-0004">4Fe-4S</keyword>
<dbReference type="InterPro" id="IPR007197">
    <property type="entry name" value="rSAM"/>
</dbReference>
<evidence type="ECO:0000256" key="8">
    <source>
        <dbReference type="ARBA" id="ARBA00023004"/>
    </source>
</evidence>
<dbReference type="SFLD" id="SFLDS00029">
    <property type="entry name" value="Radical_SAM"/>
    <property type="match status" value="1"/>
</dbReference>
<comment type="cofactor">
    <cofactor evidence="2">
        <name>[4Fe-4S] cluster</name>
        <dbReference type="ChEBI" id="CHEBI:49883"/>
    </cofactor>
</comment>
<dbReference type="PANTHER" id="PTHR30538:SF1">
    <property type="entry name" value="L-LYSINE 2,3-AMINOMUTASE"/>
    <property type="match status" value="1"/>
</dbReference>
<dbReference type="GO" id="GO:0051539">
    <property type="term" value="F:4 iron, 4 sulfur cluster binding"/>
    <property type="evidence" value="ECO:0007669"/>
    <property type="project" value="UniProtKB-KW"/>
</dbReference>
<dbReference type="InterPro" id="IPR058240">
    <property type="entry name" value="rSAM_sf"/>
</dbReference>
<evidence type="ECO:0000256" key="12">
    <source>
        <dbReference type="PIRSR" id="PIRSR603739-50"/>
    </source>
</evidence>
<evidence type="ECO:0000256" key="4">
    <source>
        <dbReference type="ARBA" id="ARBA00022485"/>
    </source>
</evidence>
<dbReference type="SUPFAM" id="SSF102114">
    <property type="entry name" value="Radical SAM enzymes"/>
    <property type="match status" value="1"/>
</dbReference>
<feature type="domain" description="Radical SAM core" evidence="13">
    <location>
        <begin position="107"/>
        <end position="322"/>
    </location>
</feature>
<dbReference type="EMBL" id="LT670846">
    <property type="protein sequence ID" value="SHK27778.1"/>
    <property type="molecule type" value="Genomic_DNA"/>
</dbReference>
<gene>
    <name evidence="14" type="ORF">SAMN05444391_0522</name>
</gene>
<evidence type="ECO:0000256" key="6">
    <source>
        <dbReference type="ARBA" id="ARBA00022723"/>
    </source>
</evidence>
<proteinExistence type="inferred from homology"/>
<evidence type="ECO:0000256" key="9">
    <source>
        <dbReference type="ARBA" id="ARBA00023014"/>
    </source>
</evidence>
<dbReference type="Pfam" id="PF04055">
    <property type="entry name" value="Radical_SAM"/>
    <property type="match status" value="1"/>
</dbReference>
<dbReference type="SFLD" id="SFLDG01070">
    <property type="entry name" value="PLP-dependent"/>
    <property type="match status" value="1"/>
</dbReference>
<feature type="binding site" evidence="11">
    <location>
        <position position="125"/>
    </location>
    <ligand>
        <name>[4Fe-4S] cluster</name>
        <dbReference type="ChEBI" id="CHEBI:49883"/>
        <note>4Fe-4S-S-AdoMet</note>
    </ligand>
</feature>
<keyword evidence="7 12" id="KW-0663">Pyridoxal phosphate</keyword>
<keyword evidence="8" id="KW-0408">Iron</keyword>
<evidence type="ECO:0000256" key="2">
    <source>
        <dbReference type="ARBA" id="ARBA00001966"/>
    </source>
</evidence>
<keyword evidence="6 11" id="KW-0479">Metal-binding</keyword>
<dbReference type="InterPro" id="IPR003739">
    <property type="entry name" value="Lys_aminomutase/Glu_NH3_mut"/>
</dbReference>
<evidence type="ECO:0000256" key="3">
    <source>
        <dbReference type="ARBA" id="ARBA00008703"/>
    </source>
</evidence>
<dbReference type="RefSeq" id="WP_079653688.1">
    <property type="nucleotide sequence ID" value="NZ_LT670846.1"/>
</dbReference>
<evidence type="ECO:0000313" key="15">
    <source>
        <dbReference type="Proteomes" id="UP000189810"/>
    </source>
</evidence>